<dbReference type="AlphaFoldDB" id="A0AAN9M1C9"/>
<accession>A0AAN9M1C9</accession>
<proteinExistence type="predicted"/>
<reference evidence="1 2" key="1">
    <citation type="submission" date="2024-01" db="EMBL/GenBank/DDBJ databases">
        <title>The genomes of 5 underutilized Papilionoideae crops provide insights into root nodulation and disease resistanc.</title>
        <authorList>
            <person name="Jiang F."/>
        </authorList>
    </citation>
    <scope>NUCLEOTIDE SEQUENCE [LARGE SCALE GENOMIC DNA]</scope>
    <source>
        <strain evidence="1">JINMINGXINNONG_FW02</strain>
        <tissue evidence="1">Leaves</tissue>
    </source>
</reference>
<sequence length="86" mass="9921">MRRLSLKRNTPLLSSKERFRRTEDAASSILLLLSSFDIALGFADFRFLFDSVPSHPQLLTIPLLFRLQNSSNRNISAHKLRHDLVL</sequence>
<evidence type="ECO:0000313" key="2">
    <source>
        <dbReference type="Proteomes" id="UP001374584"/>
    </source>
</evidence>
<evidence type="ECO:0000313" key="1">
    <source>
        <dbReference type="EMBL" id="KAK7346350.1"/>
    </source>
</evidence>
<protein>
    <submittedName>
        <fullName evidence="1">Uncharacterized protein</fullName>
    </submittedName>
</protein>
<dbReference type="EMBL" id="JAYMYR010000008">
    <property type="protein sequence ID" value="KAK7346350.1"/>
    <property type="molecule type" value="Genomic_DNA"/>
</dbReference>
<gene>
    <name evidence="1" type="ORF">VNO80_20868</name>
</gene>
<comment type="caution">
    <text evidence="1">The sequence shown here is derived from an EMBL/GenBank/DDBJ whole genome shotgun (WGS) entry which is preliminary data.</text>
</comment>
<keyword evidence="2" id="KW-1185">Reference proteome</keyword>
<name>A0AAN9M1C9_PHACN</name>
<dbReference type="Proteomes" id="UP001374584">
    <property type="component" value="Unassembled WGS sequence"/>
</dbReference>
<organism evidence="1 2">
    <name type="scientific">Phaseolus coccineus</name>
    <name type="common">Scarlet runner bean</name>
    <name type="synonym">Phaseolus multiflorus</name>
    <dbReference type="NCBI Taxonomy" id="3886"/>
    <lineage>
        <taxon>Eukaryota</taxon>
        <taxon>Viridiplantae</taxon>
        <taxon>Streptophyta</taxon>
        <taxon>Embryophyta</taxon>
        <taxon>Tracheophyta</taxon>
        <taxon>Spermatophyta</taxon>
        <taxon>Magnoliopsida</taxon>
        <taxon>eudicotyledons</taxon>
        <taxon>Gunneridae</taxon>
        <taxon>Pentapetalae</taxon>
        <taxon>rosids</taxon>
        <taxon>fabids</taxon>
        <taxon>Fabales</taxon>
        <taxon>Fabaceae</taxon>
        <taxon>Papilionoideae</taxon>
        <taxon>50 kb inversion clade</taxon>
        <taxon>NPAAA clade</taxon>
        <taxon>indigoferoid/millettioid clade</taxon>
        <taxon>Phaseoleae</taxon>
        <taxon>Phaseolus</taxon>
    </lineage>
</organism>